<dbReference type="InterPro" id="IPR029016">
    <property type="entry name" value="GAF-like_dom_sf"/>
</dbReference>
<dbReference type="InterPro" id="IPR021153">
    <property type="entry name" value="HrcA_C"/>
</dbReference>
<gene>
    <name evidence="6" type="ORF">COV84_02250</name>
</gene>
<organism evidence="6 7">
    <name type="scientific">Candidatus Portnoybacteria bacterium CG11_big_fil_rev_8_21_14_0_20_40_15</name>
    <dbReference type="NCBI Taxonomy" id="1974817"/>
    <lineage>
        <taxon>Bacteria</taxon>
        <taxon>Candidatus Portnoyibacteriota</taxon>
    </lineage>
</organism>
<sequence>MDTRQQNILEFIIKEYQMTGEPVASQVLVEKYHFDLSPATIRSEMLKLDEDGLLMQPHTSAGRVPTTKAYRLFVNKLLGKKELHLKDEERIRKDLRKFDDNDIFSRQMAQILADFSHNLGFSGFLGEESDFHEAGFSSLLKDIELCQPQSVADILRGFDYFGKKINNLFSRLDEEMEIFIGEENPIEDFKKCSLVISNYEKKDRKGFIGILGPKRMNYVRNIFLVQEAKKMIEDI</sequence>
<dbReference type="Pfam" id="PF01628">
    <property type="entry name" value="HrcA"/>
    <property type="match status" value="1"/>
</dbReference>
<evidence type="ECO:0000256" key="1">
    <source>
        <dbReference type="ARBA" id="ARBA00022491"/>
    </source>
</evidence>
<name>A0A2H0KSV9_9BACT</name>
<dbReference type="GO" id="GO:0045892">
    <property type="term" value="P:negative regulation of DNA-templated transcription"/>
    <property type="evidence" value="ECO:0007669"/>
    <property type="project" value="TreeGrafter"/>
</dbReference>
<proteinExistence type="predicted"/>
<dbReference type="AlphaFoldDB" id="A0A2H0KSV9"/>
<keyword evidence="2" id="KW-0805">Transcription regulation</keyword>
<evidence type="ECO:0000256" key="4">
    <source>
        <dbReference type="ARBA" id="ARBA00023163"/>
    </source>
</evidence>
<feature type="domain" description="Heat-inducible transcription repressor HrcA C-terminal" evidence="5">
    <location>
        <begin position="74"/>
        <end position="221"/>
    </location>
</feature>
<evidence type="ECO:0000256" key="3">
    <source>
        <dbReference type="ARBA" id="ARBA00023016"/>
    </source>
</evidence>
<dbReference type="GO" id="GO:0003677">
    <property type="term" value="F:DNA binding"/>
    <property type="evidence" value="ECO:0007669"/>
    <property type="project" value="InterPro"/>
</dbReference>
<dbReference type="InterPro" id="IPR002571">
    <property type="entry name" value="HrcA"/>
</dbReference>
<keyword evidence="1" id="KW-0678">Repressor</keyword>
<keyword evidence="4" id="KW-0804">Transcription</keyword>
<dbReference type="SUPFAM" id="SSF55781">
    <property type="entry name" value="GAF domain-like"/>
    <property type="match status" value="1"/>
</dbReference>
<dbReference type="Gene3D" id="3.30.450.40">
    <property type="match status" value="1"/>
</dbReference>
<evidence type="ECO:0000313" key="6">
    <source>
        <dbReference type="EMBL" id="PIQ75238.1"/>
    </source>
</evidence>
<evidence type="ECO:0000259" key="5">
    <source>
        <dbReference type="Pfam" id="PF01628"/>
    </source>
</evidence>
<dbReference type="PANTHER" id="PTHR34824">
    <property type="entry name" value="HEAT-INDUCIBLE TRANSCRIPTION REPRESSOR HRCA"/>
    <property type="match status" value="1"/>
</dbReference>
<accession>A0A2H0KSV9</accession>
<dbReference type="EMBL" id="PCVO01000035">
    <property type="protein sequence ID" value="PIQ75238.1"/>
    <property type="molecule type" value="Genomic_DNA"/>
</dbReference>
<protein>
    <recommendedName>
        <fullName evidence="5">Heat-inducible transcription repressor HrcA C-terminal domain-containing protein</fullName>
    </recommendedName>
</protein>
<dbReference type="InterPro" id="IPR036390">
    <property type="entry name" value="WH_DNA-bd_sf"/>
</dbReference>
<evidence type="ECO:0000313" key="7">
    <source>
        <dbReference type="Proteomes" id="UP000229317"/>
    </source>
</evidence>
<dbReference type="PANTHER" id="PTHR34824:SF1">
    <property type="entry name" value="HEAT-INDUCIBLE TRANSCRIPTION REPRESSOR HRCA"/>
    <property type="match status" value="1"/>
</dbReference>
<dbReference type="InterPro" id="IPR036388">
    <property type="entry name" value="WH-like_DNA-bd_sf"/>
</dbReference>
<evidence type="ECO:0000256" key="2">
    <source>
        <dbReference type="ARBA" id="ARBA00023015"/>
    </source>
</evidence>
<keyword evidence="3" id="KW-0346">Stress response</keyword>
<reference evidence="6 7" key="1">
    <citation type="submission" date="2017-09" db="EMBL/GenBank/DDBJ databases">
        <title>Depth-based differentiation of microbial function through sediment-hosted aquifers and enrichment of novel symbionts in the deep terrestrial subsurface.</title>
        <authorList>
            <person name="Probst A.J."/>
            <person name="Ladd B."/>
            <person name="Jarett J.K."/>
            <person name="Geller-Mcgrath D.E."/>
            <person name="Sieber C.M."/>
            <person name="Emerson J.B."/>
            <person name="Anantharaman K."/>
            <person name="Thomas B.C."/>
            <person name="Malmstrom R."/>
            <person name="Stieglmeier M."/>
            <person name="Klingl A."/>
            <person name="Woyke T."/>
            <person name="Ryan C.M."/>
            <person name="Banfield J.F."/>
        </authorList>
    </citation>
    <scope>NUCLEOTIDE SEQUENCE [LARGE SCALE GENOMIC DNA]</scope>
    <source>
        <strain evidence="6">CG11_big_fil_rev_8_21_14_0_20_40_15</strain>
    </source>
</reference>
<dbReference type="Gene3D" id="1.10.10.10">
    <property type="entry name" value="Winged helix-like DNA-binding domain superfamily/Winged helix DNA-binding domain"/>
    <property type="match status" value="1"/>
</dbReference>
<dbReference type="Proteomes" id="UP000229317">
    <property type="component" value="Unassembled WGS sequence"/>
</dbReference>
<dbReference type="SUPFAM" id="SSF46785">
    <property type="entry name" value="Winged helix' DNA-binding domain"/>
    <property type="match status" value="1"/>
</dbReference>
<comment type="caution">
    <text evidence="6">The sequence shown here is derived from an EMBL/GenBank/DDBJ whole genome shotgun (WGS) entry which is preliminary data.</text>
</comment>